<dbReference type="AlphaFoldDB" id="A0A151I5M9"/>
<gene>
    <name evidence="2" type="ORF">ALC53_01882</name>
</gene>
<sequence>MVEVLGGRAREPTGPHRAPRTYPGLVQLQVRRVSPRKDIKVSVAQKDSKSRGICVLETSSEKSQVRPKLIARYVQGAKNEKLPSEKIDPTGQDETEKEDVSPSGRPFAARSISRLKYKSEPDPGSCVRSETGERNVAERRHGHPCGQQPMDEVNGHRPQRTETSRLRIYRRRCRFWGAGFSDHRQQRSDAQPVSVFNLKKSLHKCRFYFII</sequence>
<evidence type="ECO:0000313" key="3">
    <source>
        <dbReference type="Proteomes" id="UP000078540"/>
    </source>
</evidence>
<feature type="compositionally biased region" description="Basic and acidic residues" evidence="1">
    <location>
        <begin position="78"/>
        <end position="88"/>
    </location>
</feature>
<feature type="compositionally biased region" description="Basic and acidic residues" evidence="1">
    <location>
        <begin position="130"/>
        <end position="139"/>
    </location>
</feature>
<accession>A0A151I5M9</accession>
<keyword evidence="3" id="KW-1185">Reference proteome</keyword>
<dbReference type="EMBL" id="KQ976416">
    <property type="protein sequence ID" value="KYM90054.1"/>
    <property type="molecule type" value="Genomic_DNA"/>
</dbReference>
<dbReference type="Proteomes" id="UP000078540">
    <property type="component" value="Unassembled WGS sequence"/>
</dbReference>
<protein>
    <submittedName>
        <fullName evidence="2">Uncharacterized protein</fullName>
    </submittedName>
</protein>
<feature type="region of interest" description="Disordered" evidence="1">
    <location>
        <begin position="1"/>
        <end position="22"/>
    </location>
</feature>
<name>A0A151I5M9_9HYME</name>
<evidence type="ECO:0000256" key="1">
    <source>
        <dbReference type="SAM" id="MobiDB-lite"/>
    </source>
</evidence>
<reference evidence="2 3" key="1">
    <citation type="submission" date="2015-09" db="EMBL/GenBank/DDBJ databases">
        <title>Atta colombica WGS genome.</title>
        <authorList>
            <person name="Nygaard S."/>
            <person name="Hu H."/>
            <person name="Boomsma J."/>
            <person name="Zhang G."/>
        </authorList>
    </citation>
    <scope>NUCLEOTIDE SEQUENCE [LARGE SCALE GENOMIC DNA]</scope>
    <source>
        <strain evidence="2">Treedump-2</strain>
        <tissue evidence="2">Whole body</tissue>
    </source>
</reference>
<proteinExistence type="predicted"/>
<organism evidence="2 3">
    <name type="scientific">Atta colombica</name>
    <dbReference type="NCBI Taxonomy" id="520822"/>
    <lineage>
        <taxon>Eukaryota</taxon>
        <taxon>Metazoa</taxon>
        <taxon>Ecdysozoa</taxon>
        <taxon>Arthropoda</taxon>
        <taxon>Hexapoda</taxon>
        <taxon>Insecta</taxon>
        <taxon>Pterygota</taxon>
        <taxon>Neoptera</taxon>
        <taxon>Endopterygota</taxon>
        <taxon>Hymenoptera</taxon>
        <taxon>Apocrita</taxon>
        <taxon>Aculeata</taxon>
        <taxon>Formicoidea</taxon>
        <taxon>Formicidae</taxon>
        <taxon>Myrmicinae</taxon>
        <taxon>Atta</taxon>
    </lineage>
</organism>
<evidence type="ECO:0000313" key="2">
    <source>
        <dbReference type="EMBL" id="KYM90054.1"/>
    </source>
</evidence>
<feature type="region of interest" description="Disordered" evidence="1">
    <location>
        <begin position="76"/>
        <end position="160"/>
    </location>
</feature>